<dbReference type="EMBL" id="BARS01020127">
    <property type="protein sequence ID" value="GAG03681.1"/>
    <property type="molecule type" value="Genomic_DNA"/>
</dbReference>
<organism evidence="1">
    <name type="scientific">marine sediment metagenome</name>
    <dbReference type="NCBI Taxonomy" id="412755"/>
    <lineage>
        <taxon>unclassified sequences</taxon>
        <taxon>metagenomes</taxon>
        <taxon>ecological metagenomes</taxon>
    </lineage>
</organism>
<evidence type="ECO:0000313" key="1">
    <source>
        <dbReference type="EMBL" id="GAG03681.1"/>
    </source>
</evidence>
<feature type="non-terminal residue" evidence="1">
    <location>
        <position position="1"/>
    </location>
</feature>
<gene>
    <name evidence="1" type="ORF">S01H1_32503</name>
</gene>
<sequence length="68" mass="8069">QSILLRPKVVPKLKRILEKEKYNRIIIIMGKLYQTVIEDLINEKFVFLESKNGIFDYLSKLKVLNDFA</sequence>
<accession>X0VT14</accession>
<reference evidence="1" key="1">
    <citation type="journal article" date="2014" name="Front. Microbiol.">
        <title>High frequency of phylogenetically diverse reductive dehalogenase-homologous genes in deep subseafloor sedimentary metagenomes.</title>
        <authorList>
            <person name="Kawai M."/>
            <person name="Futagami T."/>
            <person name="Toyoda A."/>
            <person name="Takaki Y."/>
            <person name="Nishi S."/>
            <person name="Hori S."/>
            <person name="Arai W."/>
            <person name="Tsubouchi T."/>
            <person name="Morono Y."/>
            <person name="Uchiyama I."/>
            <person name="Ito T."/>
            <person name="Fujiyama A."/>
            <person name="Inagaki F."/>
            <person name="Takami H."/>
        </authorList>
    </citation>
    <scope>NUCLEOTIDE SEQUENCE</scope>
    <source>
        <strain evidence="1">Expedition CK06-06</strain>
    </source>
</reference>
<proteinExistence type="predicted"/>
<comment type="caution">
    <text evidence="1">The sequence shown here is derived from an EMBL/GenBank/DDBJ whole genome shotgun (WGS) entry which is preliminary data.</text>
</comment>
<name>X0VT14_9ZZZZ</name>
<protein>
    <submittedName>
        <fullName evidence="1">Uncharacterized protein</fullName>
    </submittedName>
</protein>
<dbReference type="AlphaFoldDB" id="X0VT14"/>